<dbReference type="HOGENOM" id="CLU_031397_0_1_9"/>
<dbReference type="GO" id="GO:0006450">
    <property type="term" value="P:regulation of translational fidelity"/>
    <property type="evidence" value="ECO:0007669"/>
    <property type="project" value="TreeGrafter"/>
</dbReference>
<evidence type="ECO:0000256" key="12">
    <source>
        <dbReference type="ARBA" id="ARBA00048366"/>
    </source>
</evidence>
<evidence type="ECO:0000256" key="13">
    <source>
        <dbReference type="PIRNR" id="PIRNR004930"/>
    </source>
</evidence>
<evidence type="ECO:0000256" key="8">
    <source>
        <dbReference type="ARBA" id="ARBA00022695"/>
    </source>
</evidence>
<dbReference type="InterPro" id="IPR010923">
    <property type="entry name" value="T(6)A37_SUA5"/>
</dbReference>
<feature type="binding site" evidence="14">
    <location>
        <position position="57"/>
    </location>
    <ligand>
        <name>ATP</name>
        <dbReference type="ChEBI" id="CHEBI:30616"/>
    </ligand>
</feature>
<dbReference type="SUPFAM" id="SSF55821">
    <property type="entry name" value="YrdC/RibB"/>
    <property type="match status" value="1"/>
</dbReference>
<feature type="domain" description="YrdC-like" evidence="15">
    <location>
        <begin position="8"/>
        <end position="197"/>
    </location>
</feature>
<organism evidence="16 17">
    <name type="scientific">Facklamia hominis CCUG 36813</name>
    <dbReference type="NCBI Taxonomy" id="883111"/>
    <lineage>
        <taxon>Bacteria</taxon>
        <taxon>Bacillati</taxon>
        <taxon>Bacillota</taxon>
        <taxon>Bacilli</taxon>
        <taxon>Lactobacillales</taxon>
        <taxon>Aerococcaceae</taxon>
        <taxon>Facklamia</taxon>
    </lineage>
</organism>
<dbReference type="InterPro" id="IPR038385">
    <property type="entry name" value="Sua5/YwlC_C"/>
</dbReference>
<evidence type="ECO:0000256" key="5">
    <source>
        <dbReference type="ARBA" id="ARBA00022490"/>
    </source>
</evidence>
<dbReference type="Proteomes" id="UP000004465">
    <property type="component" value="Unassembled WGS sequence"/>
</dbReference>
<sequence>METKIFNQQELDQAAKLLQEGALVAFPTETVYGLGARCDQQDVVSQVYEVKGRPSDNPLIVHVYSQAQVADIVEEISPLAQSLMDHFWPGPLTIILPVKKGKVAPKVTGGKQTVAVRMPNNSLCLELLERVGVPLVGPSANLSGKPSPTQLNHVLHDFNGKIAGVVAADSRLTQIGVESTVVYPHNGHVDILRPGIIEASQIEQILKVEVRVLSTQQQLENQEVASPGVKYRHYAPKQPVYLISANYDLRKWQELLDQAKGKIALMVQDDLGLQLVNHPKVVKIYSLGEKGDTAYATRHLYDGLRQLEDSPADYIYLQSLENDKKSKAFTNRALKASTSVL</sequence>
<dbReference type="FunFam" id="3.90.870.10:FF:000009">
    <property type="entry name" value="Threonylcarbamoyl-AMP synthase, putative"/>
    <property type="match status" value="1"/>
</dbReference>
<comment type="function">
    <text evidence="13">Required for the formation of a threonylcarbamoyl group on adenosine at position 37 (t(6)A37) in tRNAs that read codons beginning with adenine.</text>
</comment>
<dbReference type="EC" id="2.7.7.87" evidence="3 13"/>
<dbReference type="GO" id="GO:0005524">
    <property type="term" value="F:ATP binding"/>
    <property type="evidence" value="ECO:0007669"/>
    <property type="project" value="UniProtKB-UniRule"/>
</dbReference>
<name>K1LV73_9LACT</name>
<feature type="binding site" evidence="14">
    <location>
        <position position="117"/>
    </location>
    <ligand>
        <name>L-threonine</name>
        <dbReference type="ChEBI" id="CHEBI:57926"/>
    </ligand>
</feature>
<evidence type="ECO:0000256" key="3">
    <source>
        <dbReference type="ARBA" id="ARBA00012584"/>
    </source>
</evidence>
<dbReference type="STRING" id="883111.HMPREF9706_00060"/>
<proteinExistence type="inferred from homology"/>
<feature type="binding site" evidence="14">
    <location>
        <position position="179"/>
    </location>
    <ligand>
        <name>L-threonine</name>
        <dbReference type="ChEBI" id="CHEBI:57926"/>
    </ligand>
</feature>
<reference evidence="16 17" key="1">
    <citation type="submission" date="2012-07" db="EMBL/GenBank/DDBJ databases">
        <title>The Genome Sequence of Facklamia hominis CCUG 36813.</title>
        <authorList>
            <consortium name="The Broad Institute Genome Sequencing Platform"/>
            <person name="Earl A."/>
            <person name="Ward D."/>
            <person name="Feldgarden M."/>
            <person name="Gevers D."/>
            <person name="Huys G."/>
            <person name="Walker B."/>
            <person name="Young S.K."/>
            <person name="Zeng Q."/>
            <person name="Gargeya S."/>
            <person name="Fitzgerald M."/>
            <person name="Haas B."/>
            <person name="Abouelleil A."/>
            <person name="Alvarado L."/>
            <person name="Arachchi H.M."/>
            <person name="Berlin A.M."/>
            <person name="Chapman S.B."/>
            <person name="Goldberg J."/>
            <person name="Griggs A."/>
            <person name="Gujja S."/>
            <person name="Hansen M."/>
            <person name="Howarth C."/>
            <person name="Imamovic A."/>
            <person name="Larimer J."/>
            <person name="McCowen C."/>
            <person name="Montmayeur A."/>
            <person name="Murphy C."/>
            <person name="Neiman D."/>
            <person name="Pearson M."/>
            <person name="Priest M."/>
            <person name="Roberts A."/>
            <person name="Saif S."/>
            <person name="Shea T."/>
            <person name="Sisk P."/>
            <person name="Sykes S."/>
            <person name="Wortman J."/>
            <person name="Nusbaum C."/>
            <person name="Birren B."/>
        </authorList>
    </citation>
    <scope>NUCLEOTIDE SEQUENCE [LARGE SCALE GENOMIC DNA]</scope>
    <source>
        <strain evidence="16 17">CCUG 36813</strain>
    </source>
</reference>
<dbReference type="PANTHER" id="PTHR17490">
    <property type="entry name" value="SUA5"/>
    <property type="match status" value="1"/>
</dbReference>
<keyword evidence="7 13" id="KW-0819">tRNA processing</keyword>
<keyword evidence="9 13" id="KW-0547">Nucleotide-binding</keyword>
<evidence type="ECO:0000256" key="14">
    <source>
        <dbReference type="PIRSR" id="PIRSR004930-1"/>
    </source>
</evidence>
<evidence type="ECO:0000256" key="9">
    <source>
        <dbReference type="ARBA" id="ARBA00022741"/>
    </source>
</evidence>
<evidence type="ECO:0000256" key="10">
    <source>
        <dbReference type="ARBA" id="ARBA00022840"/>
    </source>
</evidence>
<comment type="similarity">
    <text evidence="2 13">Belongs to the SUA5 family.</text>
</comment>
<comment type="subcellular location">
    <subcellularLocation>
        <location evidence="1 13">Cytoplasm</location>
    </subcellularLocation>
</comment>
<dbReference type="InterPro" id="IPR017945">
    <property type="entry name" value="DHBP_synth_RibB-like_a/b_dom"/>
</dbReference>
<evidence type="ECO:0000256" key="2">
    <source>
        <dbReference type="ARBA" id="ARBA00007663"/>
    </source>
</evidence>
<accession>K1LV73</accession>
<dbReference type="AlphaFoldDB" id="K1LV73"/>
<evidence type="ECO:0000256" key="7">
    <source>
        <dbReference type="ARBA" id="ARBA00022694"/>
    </source>
</evidence>
<dbReference type="Pfam" id="PF03481">
    <property type="entry name" value="Sua5_C"/>
    <property type="match status" value="1"/>
</dbReference>
<keyword evidence="6 13" id="KW-0808">Transferase</keyword>
<dbReference type="GO" id="GO:0008033">
    <property type="term" value="P:tRNA processing"/>
    <property type="evidence" value="ECO:0007669"/>
    <property type="project" value="UniProtKB-KW"/>
</dbReference>
<keyword evidence="8 13" id="KW-0548">Nucleotidyltransferase</keyword>
<comment type="catalytic activity">
    <reaction evidence="12 13">
        <text>L-threonine + hydrogencarbonate + ATP = L-threonylcarbamoyladenylate + diphosphate + H2O</text>
        <dbReference type="Rhea" id="RHEA:36407"/>
        <dbReference type="ChEBI" id="CHEBI:15377"/>
        <dbReference type="ChEBI" id="CHEBI:17544"/>
        <dbReference type="ChEBI" id="CHEBI:30616"/>
        <dbReference type="ChEBI" id="CHEBI:33019"/>
        <dbReference type="ChEBI" id="CHEBI:57926"/>
        <dbReference type="ChEBI" id="CHEBI:73682"/>
        <dbReference type="EC" id="2.7.7.87"/>
    </reaction>
</comment>
<dbReference type="EMBL" id="AGZD01000001">
    <property type="protein sequence ID" value="EKB56077.1"/>
    <property type="molecule type" value="Genomic_DNA"/>
</dbReference>
<dbReference type="PIRSF" id="PIRSF004930">
    <property type="entry name" value="Tln_factor_SUA5"/>
    <property type="match status" value="1"/>
</dbReference>
<feature type="binding site" evidence="14">
    <location>
        <position position="139"/>
    </location>
    <ligand>
        <name>ATP</name>
        <dbReference type="ChEBI" id="CHEBI:30616"/>
    </ligand>
</feature>
<evidence type="ECO:0000256" key="1">
    <source>
        <dbReference type="ARBA" id="ARBA00004496"/>
    </source>
</evidence>
<keyword evidence="17" id="KW-1185">Reference proteome</keyword>
<dbReference type="NCBIfam" id="TIGR00057">
    <property type="entry name" value="L-threonylcarbamoyladenylate synthase"/>
    <property type="match status" value="1"/>
</dbReference>
<feature type="binding site" evidence="14">
    <location>
        <position position="62"/>
    </location>
    <ligand>
        <name>L-threonine</name>
        <dbReference type="ChEBI" id="CHEBI:57926"/>
    </ligand>
</feature>
<dbReference type="InterPro" id="IPR006070">
    <property type="entry name" value="Sua5-like_dom"/>
</dbReference>
<keyword evidence="5 13" id="KW-0963">Cytoplasm</keyword>
<feature type="binding site" evidence="14">
    <location>
        <position position="234"/>
    </location>
    <ligand>
        <name>ATP</name>
        <dbReference type="ChEBI" id="CHEBI:30616"/>
    </ligand>
</feature>
<dbReference type="PANTHER" id="PTHR17490:SF16">
    <property type="entry name" value="THREONYLCARBAMOYL-AMP SYNTHASE"/>
    <property type="match status" value="1"/>
</dbReference>
<keyword evidence="10 13" id="KW-0067">ATP-binding</keyword>
<evidence type="ECO:0000259" key="15">
    <source>
        <dbReference type="PROSITE" id="PS51163"/>
    </source>
</evidence>
<dbReference type="GO" id="GO:0000049">
    <property type="term" value="F:tRNA binding"/>
    <property type="evidence" value="ECO:0007669"/>
    <property type="project" value="TreeGrafter"/>
</dbReference>
<dbReference type="GO" id="GO:0003725">
    <property type="term" value="F:double-stranded RNA binding"/>
    <property type="evidence" value="ECO:0007669"/>
    <property type="project" value="UniProtKB-UniRule"/>
</dbReference>
<evidence type="ECO:0000313" key="16">
    <source>
        <dbReference type="EMBL" id="EKB56077.1"/>
    </source>
</evidence>
<evidence type="ECO:0000313" key="17">
    <source>
        <dbReference type="Proteomes" id="UP000004465"/>
    </source>
</evidence>
<comment type="caution">
    <text evidence="16">The sequence shown here is derived from an EMBL/GenBank/DDBJ whole genome shotgun (WGS) entry which is preliminary data.</text>
</comment>
<dbReference type="Gene3D" id="3.90.870.10">
    <property type="entry name" value="DHBP synthase"/>
    <property type="match status" value="1"/>
</dbReference>
<gene>
    <name evidence="16" type="ORF">HMPREF9706_00060</name>
</gene>
<dbReference type="GO" id="GO:0005737">
    <property type="term" value="C:cytoplasm"/>
    <property type="evidence" value="ECO:0007669"/>
    <property type="project" value="UniProtKB-SubCell"/>
</dbReference>
<dbReference type="Pfam" id="PF01300">
    <property type="entry name" value="Sua5_yciO_yrdC"/>
    <property type="match status" value="1"/>
</dbReference>
<evidence type="ECO:0000256" key="4">
    <source>
        <dbReference type="ARBA" id="ARBA00015492"/>
    </source>
</evidence>
<feature type="binding site" evidence="14">
    <location>
        <position position="113"/>
    </location>
    <ligand>
        <name>ATP</name>
        <dbReference type="ChEBI" id="CHEBI:30616"/>
    </ligand>
</feature>
<dbReference type="Gene3D" id="3.40.50.11030">
    <property type="entry name" value="Threonylcarbamoyl-AMP synthase, C-terminal domain"/>
    <property type="match status" value="1"/>
</dbReference>
<dbReference type="GO" id="GO:0061710">
    <property type="term" value="F:L-threonylcarbamoyladenylate synthase"/>
    <property type="evidence" value="ECO:0007669"/>
    <property type="project" value="UniProtKB-EC"/>
</dbReference>
<evidence type="ECO:0000256" key="6">
    <source>
        <dbReference type="ARBA" id="ARBA00022679"/>
    </source>
</evidence>
<protein>
    <recommendedName>
        <fullName evidence="4 13">Threonylcarbamoyl-AMP synthase</fullName>
        <shortName evidence="13">TC-AMP synthase</shortName>
        <ecNumber evidence="3 13">2.7.7.87</ecNumber>
    </recommendedName>
    <alternativeName>
        <fullName evidence="11 13">L-threonylcarbamoyladenylate synthase</fullName>
    </alternativeName>
</protein>
<evidence type="ECO:0000256" key="11">
    <source>
        <dbReference type="ARBA" id="ARBA00029774"/>
    </source>
</evidence>
<dbReference type="PROSITE" id="PS51163">
    <property type="entry name" value="YRDC"/>
    <property type="match status" value="1"/>
</dbReference>
<dbReference type="OrthoDB" id="9814580at2"/>
<dbReference type="PATRIC" id="fig|883111.3.peg.61"/>
<dbReference type="InterPro" id="IPR005145">
    <property type="entry name" value="Sua5_C"/>
</dbReference>
<feature type="binding site" evidence="14">
    <location>
        <position position="193"/>
    </location>
    <ligand>
        <name>ATP</name>
        <dbReference type="ChEBI" id="CHEBI:30616"/>
    </ligand>
</feature>
<feature type="binding site" evidence="14">
    <location>
        <position position="147"/>
    </location>
    <ligand>
        <name>ATP</name>
        <dbReference type="ChEBI" id="CHEBI:30616"/>
    </ligand>
</feature>
<dbReference type="InterPro" id="IPR050156">
    <property type="entry name" value="TC-AMP_synthase_SUA5"/>
</dbReference>
<dbReference type="RefSeq" id="WP_006907359.1">
    <property type="nucleotide sequence ID" value="NZ_JH932292.1"/>
</dbReference>
<feature type="binding site" evidence="14">
    <location>
        <position position="30"/>
    </location>
    <ligand>
        <name>L-threonine</name>
        <dbReference type="ChEBI" id="CHEBI:57926"/>
    </ligand>
</feature>
<feature type="binding site" evidence="14">
    <location>
        <position position="53"/>
    </location>
    <ligand>
        <name>ATP</name>
        <dbReference type="ChEBI" id="CHEBI:30616"/>
    </ligand>
</feature>